<keyword evidence="2" id="KW-0560">Oxidoreductase</keyword>
<dbReference type="CDD" id="cd05233">
    <property type="entry name" value="SDR_c"/>
    <property type="match status" value="1"/>
</dbReference>
<dbReference type="PANTHER" id="PTHR43477">
    <property type="entry name" value="DIHYDROANTICAPSIN 7-DEHYDROGENASE"/>
    <property type="match status" value="1"/>
</dbReference>
<protein>
    <submittedName>
        <fullName evidence="4">SDR family oxidoreductase</fullName>
    </submittedName>
</protein>
<dbReference type="Gene3D" id="3.40.50.720">
    <property type="entry name" value="NAD(P)-binding Rossmann-like Domain"/>
    <property type="match status" value="1"/>
</dbReference>
<evidence type="ECO:0000256" key="1">
    <source>
        <dbReference type="ARBA" id="ARBA00006484"/>
    </source>
</evidence>
<dbReference type="InterPro" id="IPR036291">
    <property type="entry name" value="NAD(P)-bd_dom_sf"/>
</dbReference>
<dbReference type="PRINTS" id="PR00080">
    <property type="entry name" value="SDRFAMILY"/>
</dbReference>
<dbReference type="SUPFAM" id="SSF51735">
    <property type="entry name" value="NAD(P)-binding Rossmann-fold domains"/>
    <property type="match status" value="1"/>
</dbReference>
<dbReference type="PANTHER" id="PTHR43477:SF1">
    <property type="entry name" value="DIHYDROANTICAPSIN 7-DEHYDROGENASE"/>
    <property type="match status" value="1"/>
</dbReference>
<evidence type="ECO:0000313" key="5">
    <source>
        <dbReference type="Proteomes" id="UP000297608"/>
    </source>
</evidence>
<dbReference type="RefSeq" id="WP_134531805.1">
    <property type="nucleotide sequence ID" value="NZ_SOFG01000004.1"/>
</dbReference>
<reference evidence="4 5" key="1">
    <citation type="submission" date="2019-03" db="EMBL/GenBank/DDBJ databases">
        <title>Genomics of glacier-inhabiting Cryobacterium strains.</title>
        <authorList>
            <person name="Liu Q."/>
            <person name="Xin Y.-H."/>
        </authorList>
    </citation>
    <scope>NUCLEOTIDE SEQUENCE [LARGE SCALE GENOMIC DNA]</scope>
    <source>
        <strain evidence="4 5">MDB2-B</strain>
    </source>
</reference>
<gene>
    <name evidence="4" type="ORF">E3O44_00920</name>
</gene>
<dbReference type="InterPro" id="IPR002347">
    <property type="entry name" value="SDR_fam"/>
</dbReference>
<comment type="caution">
    <text evidence="4">The sequence shown here is derived from an EMBL/GenBank/DDBJ whole genome shotgun (WGS) entry which is preliminary data.</text>
</comment>
<dbReference type="Proteomes" id="UP000297608">
    <property type="component" value="Unassembled WGS sequence"/>
</dbReference>
<accession>A0ABY2IFJ5</accession>
<evidence type="ECO:0000256" key="2">
    <source>
        <dbReference type="ARBA" id="ARBA00023002"/>
    </source>
</evidence>
<dbReference type="EMBL" id="SOFG01000004">
    <property type="protein sequence ID" value="TFB90211.1"/>
    <property type="molecule type" value="Genomic_DNA"/>
</dbReference>
<organism evidence="4 5">
    <name type="scientific">Cryobacterium algoricola</name>
    <dbReference type="NCBI Taxonomy" id="1259183"/>
    <lineage>
        <taxon>Bacteria</taxon>
        <taxon>Bacillati</taxon>
        <taxon>Actinomycetota</taxon>
        <taxon>Actinomycetes</taxon>
        <taxon>Micrococcales</taxon>
        <taxon>Microbacteriaceae</taxon>
        <taxon>Cryobacterium</taxon>
    </lineage>
</organism>
<keyword evidence="5" id="KW-1185">Reference proteome</keyword>
<evidence type="ECO:0000256" key="3">
    <source>
        <dbReference type="RuleBase" id="RU000363"/>
    </source>
</evidence>
<dbReference type="InterPro" id="IPR020904">
    <property type="entry name" value="Sc_DH/Rdtase_CS"/>
</dbReference>
<comment type="similarity">
    <text evidence="1 3">Belongs to the short-chain dehydrogenases/reductases (SDR) family.</text>
</comment>
<dbReference type="Pfam" id="PF00106">
    <property type="entry name" value="adh_short"/>
    <property type="match status" value="1"/>
</dbReference>
<name>A0ABY2IFJ5_9MICO</name>
<sequence length="258" mass="26579">MSTQAEQAPFQQARFTGRTIIVTGAGSGIGKATALRLLGEGARVIAADISAERLAALQLESGSERLVGVAGDVSLQADVDALVLAAGPTVDGLVNNAGIMDAFLPTAEITDEVWERVFRVNVTSQMRLMRAVLPGMVSAGFGRIVNIASEAGIRAGASGTTYSASKHAVIGLTKSTALFYGPKGVRCNAVAPGAVKTNIEAPFLSAWAAERLGPIMQTTIPAPAEPEDLAASICWLLSEDSPNVNGAVLMSDGGWSTI</sequence>
<dbReference type="PRINTS" id="PR00081">
    <property type="entry name" value="GDHRDH"/>
</dbReference>
<dbReference type="PROSITE" id="PS00061">
    <property type="entry name" value="ADH_SHORT"/>
    <property type="match status" value="1"/>
</dbReference>
<evidence type="ECO:0000313" key="4">
    <source>
        <dbReference type="EMBL" id="TFB90211.1"/>
    </source>
</evidence>
<proteinExistence type="inferred from homology"/>
<dbReference type="InterPro" id="IPR051122">
    <property type="entry name" value="SDR_DHRS6-like"/>
</dbReference>